<sequence>MEADCPHLEATINIPHDEIRVYKDECAYCHETSRSPGGLHICLSCFVGFCPSHALLHLRKTQHGVFVYMKFVPKVIKDAAPVIKNIAGEATPIKLAIGVPGGFDLSKHLKHDTITQVHCLACADLCEMDRFDIDPKSYPVIENLVSLIVDSRSAAQMEDIQSWEAK</sequence>
<dbReference type="InterPro" id="IPR013083">
    <property type="entry name" value="Znf_RING/FYVE/PHD"/>
</dbReference>
<reference evidence="2 3" key="1">
    <citation type="submission" date="2019-03" db="EMBL/GenBank/DDBJ databases">
        <title>Single cell metagenomics reveals metabolic interactions within the superorganism composed of flagellate Streblomastix strix and complex community of Bacteroidetes bacteria on its surface.</title>
        <authorList>
            <person name="Treitli S.C."/>
            <person name="Kolisko M."/>
            <person name="Husnik F."/>
            <person name="Keeling P."/>
            <person name="Hampl V."/>
        </authorList>
    </citation>
    <scope>NUCLEOTIDE SEQUENCE [LARGE SCALE GENOMIC DNA]</scope>
    <source>
        <strain evidence="2">ST1C</strain>
    </source>
</reference>
<dbReference type="SUPFAM" id="SSF57850">
    <property type="entry name" value="RING/U-box"/>
    <property type="match status" value="1"/>
</dbReference>
<dbReference type="Proteomes" id="UP000324800">
    <property type="component" value="Unassembled WGS sequence"/>
</dbReference>
<protein>
    <recommendedName>
        <fullName evidence="1">Ubiquitinyl hydrolase variant UBP zinc finger domain-containing protein</fullName>
    </recommendedName>
</protein>
<dbReference type="Gene3D" id="3.30.40.10">
    <property type="entry name" value="Zinc/RING finger domain, C3HC4 (zinc finger)"/>
    <property type="match status" value="1"/>
</dbReference>
<name>A0A5J4UV52_9EUKA</name>
<accession>A0A5J4UV52</accession>
<gene>
    <name evidence="2" type="ORF">EZS28_030520</name>
</gene>
<evidence type="ECO:0000313" key="3">
    <source>
        <dbReference type="Proteomes" id="UP000324800"/>
    </source>
</evidence>
<dbReference type="InterPro" id="IPR041432">
    <property type="entry name" value="UBP13_Znf-UBP_var"/>
</dbReference>
<dbReference type="OrthoDB" id="361536at2759"/>
<proteinExistence type="predicted"/>
<comment type="caution">
    <text evidence="2">The sequence shown here is derived from an EMBL/GenBank/DDBJ whole genome shotgun (WGS) entry which is preliminary data.</text>
</comment>
<feature type="domain" description="Ubiquitinyl hydrolase variant UBP zinc finger" evidence="1">
    <location>
        <begin position="12"/>
        <end position="73"/>
    </location>
</feature>
<evidence type="ECO:0000313" key="2">
    <source>
        <dbReference type="EMBL" id="KAA6373952.1"/>
    </source>
</evidence>
<dbReference type="AlphaFoldDB" id="A0A5J4UV52"/>
<feature type="non-terminal residue" evidence="2">
    <location>
        <position position="166"/>
    </location>
</feature>
<evidence type="ECO:0000259" key="1">
    <source>
        <dbReference type="Pfam" id="PF17807"/>
    </source>
</evidence>
<dbReference type="Pfam" id="PF17807">
    <property type="entry name" value="zf-UBP_var"/>
    <property type="match status" value="1"/>
</dbReference>
<organism evidence="2 3">
    <name type="scientific">Streblomastix strix</name>
    <dbReference type="NCBI Taxonomy" id="222440"/>
    <lineage>
        <taxon>Eukaryota</taxon>
        <taxon>Metamonada</taxon>
        <taxon>Preaxostyla</taxon>
        <taxon>Oxymonadida</taxon>
        <taxon>Streblomastigidae</taxon>
        <taxon>Streblomastix</taxon>
    </lineage>
</organism>
<dbReference type="EMBL" id="SNRW01012341">
    <property type="protein sequence ID" value="KAA6373952.1"/>
    <property type="molecule type" value="Genomic_DNA"/>
</dbReference>